<dbReference type="AlphaFoldDB" id="A0A0D0BTI4"/>
<evidence type="ECO:0000256" key="1">
    <source>
        <dbReference type="SAM" id="MobiDB-lite"/>
    </source>
</evidence>
<dbReference type="OrthoDB" id="3032433at2759"/>
<reference evidence="2 3" key="1">
    <citation type="submission" date="2014-04" db="EMBL/GenBank/DDBJ databases">
        <title>Evolutionary Origins and Diversification of the Mycorrhizal Mutualists.</title>
        <authorList>
            <consortium name="DOE Joint Genome Institute"/>
            <consortium name="Mycorrhizal Genomics Consortium"/>
            <person name="Kohler A."/>
            <person name="Kuo A."/>
            <person name="Nagy L.G."/>
            <person name="Floudas D."/>
            <person name="Copeland A."/>
            <person name="Barry K.W."/>
            <person name="Cichocki N."/>
            <person name="Veneault-Fourrey C."/>
            <person name="LaButti K."/>
            <person name="Lindquist E.A."/>
            <person name="Lipzen A."/>
            <person name="Lundell T."/>
            <person name="Morin E."/>
            <person name="Murat C."/>
            <person name="Riley R."/>
            <person name="Ohm R."/>
            <person name="Sun H."/>
            <person name="Tunlid A."/>
            <person name="Henrissat B."/>
            <person name="Grigoriev I.V."/>
            <person name="Hibbett D.S."/>
            <person name="Martin F."/>
        </authorList>
    </citation>
    <scope>NUCLEOTIDE SEQUENCE [LARGE SCALE GENOMIC DNA]</scope>
    <source>
        <strain evidence="2 3">FD-317 M1</strain>
    </source>
</reference>
<keyword evidence="3" id="KW-1185">Reference proteome</keyword>
<dbReference type="Proteomes" id="UP000053593">
    <property type="component" value="Unassembled WGS sequence"/>
</dbReference>
<evidence type="ECO:0000313" key="2">
    <source>
        <dbReference type="EMBL" id="KIK58731.1"/>
    </source>
</evidence>
<proteinExistence type="predicted"/>
<dbReference type="EMBL" id="KN834783">
    <property type="protein sequence ID" value="KIK58731.1"/>
    <property type="molecule type" value="Genomic_DNA"/>
</dbReference>
<feature type="region of interest" description="Disordered" evidence="1">
    <location>
        <begin position="1"/>
        <end position="35"/>
    </location>
</feature>
<evidence type="ECO:0000313" key="3">
    <source>
        <dbReference type="Proteomes" id="UP000053593"/>
    </source>
</evidence>
<name>A0A0D0BTI4_9AGAR</name>
<feature type="compositionally biased region" description="Polar residues" evidence="1">
    <location>
        <begin position="7"/>
        <end position="20"/>
    </location>
</feature>
<gene>
    <name evidence="2" type="ORF">GYMLUDRAFT_60506</name>
</gene>
<sequence>MAEARLTPQQSRGAQNTERTPSGKGKSIDPGNWGAANLNEDDINLDVQKQIYKSLQKPDILNNWQCFLKWQEDENNRTAVIKIARDLEVQNAHKQPSVKIEETLDEPTLSSSCQAKTEALSETMADHIVNLTSTARGCCSNSVMPEQAHTDRPSDFIAQDSRLAKTIFGSLTAEQSQHVTEPWNQGALNVEGWNPLYKINKTYPSN</sequence>
<organism evidence="2 3">
    <name type="scientific">Collybiopsis luxurians FD-317 M1</name>
    <dbReference type="NCBI Taxonomy" id="944289"/>
    <lineage>
        <taxon>Eukaryota</taxon>
        <taxon>Fungi</taxon>
        <taxon>Dikarya</taxon>
        <taxon>Basidiomycota</taxon>
        <taxon>Agaricomycotina</taxon>
        <taxon>Agaricomycetes</taxon>
        <taxon>Agaricomycetidae</taxon>
        <taxon>Agaricales</taxon>
        <taxon>Marasmiineae</taxon>
        <taxon>Omphalotaceae</taxon>
        <taxon>Collybiopsis</taxon>
        <taxon>Collybiopsis luxurians</taxon>
    </lineage>
</organism>
<protein>
    <submittedName>
        <fullName evidence="2">Uncharacterized protein</fullName>
    </submittedName>
</protein>
<accession>A0A0D0BTI4</accession>
<dbReference type="HOGENOM" id="CLU_1434588_0_0_1"/>